<organism evidence="2 3">
    <name type="scientific">Caenorhabditis nigoni</name>
    <dbReference type="NCBI Taxonomy" id="1611254"/>
    <lineage>
        <taxon>Eukaryota</taxon>
        <taxon>Metazoa</taxon>
        <taxon>Ecdysozoa</taxon>
        <taxon>Nematoda</taxon>
        <taxon>Chromadorea</taxon>
        <taxon>Rhabditida</taxon>
        <taxon>Rhabditina</taxon>
        <taxon>Rhabditomorpha</taxon>
        <taxon>Rhabditoidea</taxon>
        <taxon>Rhabditidae</taxon>
        <taxon>Peloderinae</taxon>
        <taxon>Caenorhabditis</taxon>
    </lineage>
</organism>
<gene>
    <name evidence="2" type="primary">Cnig_chr_V.g20498</name>
    <name evidence="2" type="ORF">B9Z55_020498</name>
</gene>
<evidence type="ECO:0000256" key="1">
    <source>
        <dbReference type="SAM" id="MobiDB-lite"/>
    </source>
</evidence>
<dbReference type="EMBL" id="PDUG01000005">
    <property type="protein sequence ID" value="PIC28655.1"/>
    <property type="molecule type" value="Genomic_DNA"/>
</dbReference>
<protein>
    <submittedName>
        <fullName evidence="2">Uncharacterized protein</fullName>
    </submittedName>
</protein>
<reference evidence="3" key="1">
    <citation type="submission" date="2017-10" db="EMBL/GenBank/DDBJ databases">
        <title>Rapid genome shrinkage in a self-fertile nematode reveals novel sperm competition proteins.</title>
        <authorList>
            <person name="Yin D."/>
            <person name="Schwarz E.M."/>
            <person name="Thomas C.G."/>
            <person name="Felde R.L."/>
            <person name="Korf I.F."/>
            <person name="Cutter A.D."/>
            <person name="Schartner C.M."/>
            <person name="Ralston E.J."/>
            <person name="Meyer B.J."/>
            <person name="Haag E.S."/>
        </authorList>
    </citation>
    <scope>NUCLEOTIDE SEQUENCE [LARGE SCALE GENOMIC DNA]</scope>
    <source>
        <strain evidence="3">JU1422</strain>
    </source>
</reference>
<feature type="region of interest" description="Disordered" evidence="1">
    <location>
        <begin position="1"/>
        <end position="37"/>
    </location>
</feature>
<sequence>MDQAKKRKAKKRKKMKKKKNNENDQINEGKPFQLTMPRKTGIHGSLFPGKITIHHFYTSIYAQMTQFIKKINQDFVERISI</sequence>
<dbReference type="AlphaFoldDB" id="A0A2G5TMY0"/>
<evidence type="ECO:0000313" key="2">
    <source>
        <dbReference type="EMBL" id="PIC28655.1"/>
    </source>
</evidence>
<proteinExistence type="predicted"/>
<accession>A0A2G5TMY0</accession>
<comment type="caution">
    <text evidence="2">The sequence shown here is derived from an EMBL/GenBank/DDBJ whole genome shotgun (WGS) entry which is preliminary data.</text>
</comment>
<evidence type="ECO:0000313" key="3">
    <source>
        <dbReference type="Proteomes" id="UP000230233"/>
    </source>
</evidence>
<name>A0A2G5TMY0_9PELO</name>
<feature type="compositionally biased region" description="Basic residues" evidence="1">
    <location>
        <begin position="1"/>
        <end position="19"/>
    </location>
</feature>
<dbReference type="Proteomes" id="UP000230233">
    <property type="component" value="Chromosome V"/>
</dbReference>
<keyword evidence="3" id="KW-1185">Reference proteome</keyword>